<organism evidence="1 2">
    <name type="scientific">Propionicimonas paludicola</name>
    <dbReference type="NCBI Taxonomy" id="185243"/>
    <lineage>
        <taxon>Bacteria</taxon>
        <taxon>Bacillati</taxon>
        <taxon>Actinomycetota</taxon>
        <taxon>Actinomycetes</taxon>
        <taxon>Propionibacteriales</taxon>
        <taxon>Nocardioidaceae</taxon>
        <taxon>Propionicimonas</taxon>
    </lineage>
</organism>
<accession>A0A2A9CU18</accession>
<evidence type="ECO:0000313" key="1">
    <source>
        <dbReference type="EMBL" id="PFG17565.1"/>
    </source>
</evidence>
<dbReference type="AlphaFoldDB" id="A0A2A9CU18"/>
<name>A0A2A9CU18_9ACTN</name>
<proteinExistence type="predicted"/>
<evidence type="ECO:0000313" key="2">
    <source>
        <dbReference type="Proteomes" id="UP000226079"/>
    </source>
</evidence>
<comment type="caution">
    <text evidence="1">The sequence shown here is derived from an EMBL/GenBank/DDBJ whole genome shotgun (WGS) entry which is preliminary data.</text>
</comment>
<dbReference type="EMBL" id="PDJC01000001">
    <property type="protein sequence ID" value="PFG17565.1"/>
    <property type="molecule type" value="Genomic_DNA"/>
</dbReference>
<dbReference type="Proteomes" id="UP000226079">
    <property type="component" value="Unassembled WGS sequence"/>
</dbReference>
<protein>
    <recommendedName>
        <fullName evidence="3">Basic secretory peptidase family protein</fullName>
    </recommendedName>
</protein>
<reference evidence="1 2" key="1">
    <citation type="submission" date="2017-10" db="EMBL/GenBank/DDBJ databases">
        <title>Sequencing the genomes of 1000 actinobacteria strains.</title>
        <authorList>
            <person name="Klenk H.-P."/>
        </authorList>
    </citation>
    <scope>NUCLEOTIDE SEQUENCE [LARGE SCALE GENOMIC DNA]</scope>
    <source>
        <strain evidence="1 2">DSM 15597</strain>
    </source>
</reference>
<gene>
    <name evidence="1" type="ORF">ATK74_2138</name>
</gene>
<keyword evidence="2" id="KW-1185">Reference proteome</keyword>
<evidence type="ECO:0008006" key="3">
    <source>
        <dbReference type="Google" id="ProtNLM"/>
    </source>
</evidence>
<sequence>MSACSPAIAPAVTTEQLAGRLSAALAAQDRPGFAGALGASAAVRAQGERWYDLLSPAQARLVALGADQVQVTDTLPGDHRPATERLTLTWSDRGELTVAAAEGTPLWALEPAVATSGPAGTVLSAASEAQAKSWLALATEAVAAVRASGVADDGWTGRLVLEAPVSADDFALLTGSTADTSSAVTSCRTGTPRIVLSPKLSEFPDDVRFATLTHEAVHAATDSACQHGLSWAVEGLAESVAAHADPATAAANRRLVIDYLATHPVPSALPEHPSTPTDYALAQVAADELRRRLGAAAPAYFARATRAALSDTEIAQATTWYRQALRSLDG</sequence>
<dbReference type="RefSeq" id="WP_143483634.1">
    <property type="nucleotide sequence ID" value="NZ_PDJC01000001.1"/>
</dbReference>